<dbReference type="EMBL" id="BAABME010002741">
    <property type="protein sequence ID" value="GAA0155891.1"/>
    <property type="molecule type" value="Genomic_DNA"/>
</dbReference>
<dbReference type="PANTHER" id="PTHR48475:SF2">
    <property type="entry name" value="RIBONUCLEASE H"/>
    <property type="match status" value="1"/>
</dbReference>
<evidence type="ECO:0000313" key="2">
    <source>
        <dbReference type="EMBL" id="GAA0155891.1"/>
    </source>
</evidence>
<dbReference type="Proteomes" id="UP001454036">
    <property type="component" value="Unassembled WGS sequence"/>
</dbReference>
<dbReference type="InterPro" id="IPR012337">
    <property type="entry name" value="RNaseH-like_sf"/>
</dbReference>
<dbReference type="CDD" id="cd09279">
    <property type="entry name" value="RNase_HI_like"/>
    <property type="match status" value="1"/>
</dbReference>
<keyword evidence="3" id="KW-1185">Reference proteome</keyword>
<accession>A0AAV3PXQ5</accession>
<dbReference type="Gene3D" id="3.30.420.10">
    <property type="entry name" value="Ribonuclease H-like superfamily/Ribonuclease H"/>
    <property type="match status" value="1"/>
</dbReference>
<dbReference type="PROSITE" id="PS50879">
    <property type="entry name" value="RNASE_H_1"/>
    <property type="match status" value="1"/>
</dbReference>
<proteinExistence type="predicted"/>
<dbReference type="InterPro" id="IPR002156">
    <property type="entry name" value="RNaseH_domain"/>
</dbReference>
<comment type="caution">
    <text evidence="2">The sequence shown here is derived from an EMBL/GenBank/DDBJ whole genome shotgun (WGS) entry which is preliminary data.</text>
</comment>
<protein>
    <recommendedName>
        <fullName evidence="1">RNase H type-1 domain-containing protein</fullName>
    </recommendedName>
</protein>
<gene>
    <name evidence="2" type="ORF">LIER_13512</name>
</gene>
<evidence type="ECO:0000313" key="3">
    <source>
        <dbReference type="Proteomes" id="UP001454036"/>
    </source>
</evidence>
<name>A0AAV3PXQ5_LITER</name>
<dbReference type="Pfam" id="PF13456">
    <property type="entry name" value="RVT_3"/>
    <property type="match status" value="1"/>
</dbReference>
<feature type="domain" description="RNase H type-1" evidence="1">
    <location>
        <begin position="31"/>
        <end position="144"/>
    </location>
</feature>
<sequence>MKAQALADFVLECTAWVLEAVSGLRDVDTSTIPPWNLYVDGASNKKGAEAGILIKGRNGEVFEYALRFSFESTNNEAEYEAMVTGLEIAEALEIKRLLVQGDSKLIIDHVHGYCGVKNENQGKYHSKSLSLLPGFDYVVFTHIP</sequence>
<dbReference type="GO" id="GO:0004523">
    <property type="term" value="F:RNA-DNA hybrid ribonuclease activity"/>
    <property type="evidence" value="ECO:0007669"/>
    <property type="project" value="InterPro"/>
</dbReference>
<dbReference type="InterPro" id="IPR036397">
    <property type="entry name" value="RNaseH_sf"/>
</dbReference>
<organism evidence="2 3">
    <name type="scientific">Lithospermum erythrorhizon</name>
    <name type="common">Purple gromwell</name>
    <name type="synonym">Lithospermum officinale var. erythrorhizon</name>
    <dbReference type="NCBI Taxonomy" id="34254"/>
    <lineage>
        <taxon>Eukaryota</taxon>
        <taxon>Viridiplantae</taxon>
        <taxon>Streptophyta</taxon>
        <taxon>Embryophyta</taxon>
        <taxon>Tracheophyta</taxon>
        <taxon>Spermatophyta</taxon>
        <taxon>Magnoliopsida</taxon>
        <taxon>eudicotyledons</taxon>
        <taxon>Gunneridae</taxon>
        <taxon>Pentapetalae</taxon>
        <taxon>asterids</taxon>
        <taxon>lamiids</taxon>
        <taxon>Boraginales</taxon>
        <taxon>Boraginaceae</taxon>
        <taxon>Boraginoideae</taxon>
        <taxon>Lithospermeae</taxon>
        <taxon>Lithospermum</taxon>
    </lineage>
</organism>
<dbReference type="GO" id="GO:0003676">
    <property type="term" value="F:nucleic acid binding"/>
    <property type="evidence" value="ECO:0007669"/>
    <property type="project" value="InterPro"/>
</dbReference>
<dbReference type="SUPFAM" id="SSF53098">
    <property type="entry name" value="Ribonuclease H-like"/>
    <property type="match status" value="1"/>
</dbReference>
<reference evidence="2 3" key="1">
    <citation type="submission" date="2024-01" db="EMBL/GenBank/DDBJ databases">
        <title>The complete chloroplast genome sequence of Lithospermum erythrorhizon: insights into the phylogenetic relationship among Boraginaceae species and the maternal lineages of purple gromwells.</title>
        <authorList>
            <person name="Okada T."/>
            <person name="Watanabe K."/>
        </authorList>
    </citation>
    <scope>NUCLEOTIDE SEQUENCE [LARGE SCALE GENOMIC DNA]</scope>
</reference>
<evidence type="ECO:0000259" key="1">
    <source>
        <dbReference type="PROSITE" id="PS50879"/>
    </source>
</evidence>
<dbReference type="AlphaFoldDB" id="A0AAV3PXQ5"/>
<dbReference type="PANTHER" id="PTHR48475">
    <property type="entry name" value="RIBONUCLEASE H"/>
    <property type="match status" value="1"/>
</dbReference>